<reference evidence="2" key="2">
    <citation type="submission" date="2015-06" db="UniProtKB">
        <authorList>
            <consortium name="EnsemblProtists"/>
        </authorList>
    </citation>
    <scope>IDENTIFICATION</scope>
    <source>
        <strain evidence="2">Emoy2</strain>
    </source>
</reference>
<dbReference type="EnsemblProtists" id="HpaT814017">
    <property type="protein sequence ID" value="HpaP814017"/>
    <property type="gene ID" value="HpaG814017"/>
</dbReference>
<name>M4C4J9_HYAAE</name>
<evidence type="ECO:0000313" key="2">
    <source>
        <dbReference type="EnsemblProtists" id="HpaP814017"/>
    </source>
</evidence>
<proteinExistence type="predicted"/>
<dbReference type="AlphaFoldDB" id="M4C4J9"/>
<organism evidence="2 3">
    <name type="scientific">Hyaloperonospora arabidopsidis (strain Emoy2)</name>
    <name type="common">Downy mildew agent</name>
    <name type="synonym">Peronospora arabidopsidis</name>
    <dbReference type="NCBI Taxonomy" id="559515"/>
    <lineage>
        <taxon>Eukaryota</taxon>
        <taxon>Sar</taxon>
        <taxon>Stramenopiles</taxon>
        <taxon>Oomycota</taxon>
        <taxon>Peronosporomycetes</taxon>
        <taxon>Peronosporales</taxon>
        <taxon>Peronosporaceae</taxon>
        <taxon>Hyaloperonospora</taxon>
    </lineage>
</organism>
<feature type="region of interest" description="Disordered" evidence="1">
    <location>
        <begin position="64"/>
        <end position="88"/>
    </location>
</feature>
<feature type="compositionally biased region" description="Basic and acidic residues" evidence="1">
    <location>
        <begin position="64"/>
        <end position="76"/>
    </location>
</feature>
<evidence type="ECO:0000313" key="3">
    <source>
        <dbReference type="Proteomes" id="UP000011713"/>
    </source>
</evidence>
<dbReference type="Proteomes" id="UP000011713">
    <property type="component" value="Unassembled WGS sequence"/>
</dbReference>
<dbReference type="eggNOG" id="ENOG502S1BI">
    <property type="taxonomic scope" value="Eukaryota"/>
</dbReference>
<accession>M4C4J9</accession>
<evidence type="ECO:0000256" key="1">
    <source>
        <dbReference type="SAM" id="MobiDB-lite"/>
    </source>
</evidence>
<dbReference type="EMBL" id="JH598233">
    <property type="status" value="NOT_ANNOTATED_CDS"/>
    <property type="molecule type" value="Genomic_DNA"/>
</dbReference>
<dbReference type="HOGENOM" id="CLU_106947_0_0_1"/>
<keyword evidence="3" id="KW-1185">Reference proteome</keyword>
<feature type="compositionally biased region" description="Acidic residues" evidence="1">
    <location>
        <begin position="77"/>
        <end position="88"/>
    </location>
</feature>
<reference evidence="3" key="1">
    <citation type="journal article" date="2010" name="Science">
        <title>Signatures of adaptation to obligate biotrophy in the Hyaloperonospora arabidopsidis genome.</title>
        <authorList>
            <person name="Baxter L."/>
            <person name="Tripathy S."/>
            <person name="Ishaque N."/>
            <person name="Boot N."/>
            <person name="Cabral A."/>
            <person name="Kemen E."/>
            <person name="Thines M."/>
            <person name="Ah-Fong A."/>
            <person name="Anderson R."/>
            <person name="Badejoko W."/>
            <person name="Bittner-Eddy P."/>
            <person name="Boore J.L."/>
            <person name="Chibucos M.C."/>
            <person name="Coates M."/>
            <person name="Dehal P."/>
            <person name="Delehaunty K."/>
            <person name="Dong S."/>
            <person name="Downton P."/>
            <person name="Dumas B."/>
            <person name="Fabro G."/>
            <person name="Fronick C."/>
            <person name="Fuerstenberg S.I."/>
            <person name="Fulton L."/>
            <person name="Gaulin E."/>
            <person name="Govers F."/>
            <person name="Hughes L."/>
            <person name="Humphray S."/>
            <person name="Jiang R.H."/>
            <person name="Judelson H."/>
            <person name="Kamoun S."/>
            <person name="Kyung K."/>
            <person name="Meijer H."/>
            <person name="Minx P."/>
            <person name="Morris P."/>
            <person name="Nelson J."/>
            <person name="Phuntumart V."/>
            <person name="Qutob D."/>
            <person name="Rehmany A."/>
            <person name="Rougon-Cardoso A."/>
            <person name="Ryden P."/>
            <person name="Torto-Alalibo T."/>
            <person name="Studholme D."/>
            <person name="Wang Y."/>
            <person name="Win J."/>
            <person name="Wood J."/>
            <person name="Clifton S.W."/>
            <person name="Rogers J."/>
            <person name="Van den Ackerveken G."/>
            <person name="Jones J.D."/>
            <person name="McDowell J.M."/>
            <person name="Beynon J."/>
            <person name="Tyler B.M."/>
        </authorList>
    </citation>
    <scope>NUCLEOTIDE SEQUENCE [LARGE SCALE GENOMIC DNA]</scope>
    <source>
        <strain evidence="3">Emoy2</strain>
    </source>
</reference>
<protein>
    <submittedName>
        <fullName evidence="2">Uncharacterized protein</fullName>
    </submittedName>
</protein>
<dbReference type="InParanoid" id="M4C4J9"/>
<dbReference type="VEuPathDB" id="FungiDB:HpaG814017"/>
<dbReference type="OMA" id="FLEVNGH"/>
<sequence length="208" mass="24299">MANDPLTAVQDLQGVVTALAPTIRPQVLPKGVTYGLDLFLSLCKTEEQRQTLVELVYQSQPIDGRDRTLSTTHQEDEEKTDQEGEDDGEYWEPQVIGTFDVANRVFALQKVQWMHERDAVVHELARFMELQLENPLVSQKVVQYFLHANGYAADDVMVAQRCFSAAFALQTLLRLSRLLRIRMSQRFLRRYCCWLLLLRRTRKWQRLW</sequence>